<reference evidence="2 3" key="1">
    <citation type="submission" date="2019-01" db="EMBL/GenBank/DDBJ databases">
        <title>Genome sequencing of strain FW100M-8.</title>
        <authorList>
            <person name="Heo J."/>
            <person name="Kim S.-J."/>
            <person name="Kim J.-S."/>
            <person name="Hong S.-B."/>
            <person name="Kwon S.-W."/>
        </authorList>
    </citation>
    <scope>NUCLEOTIDE SEQUENCE [LARGE SCALE GENOMIC DNA]</scope>
    <source>
        <strain evidence="2 3">FW100M-8</strain>
    </source>
</reference>
<keyword evidence="3" id="KW-1185">Reference proteome</keyword>
<organism evidence="2 3">
    <name type="scientific">Agromyces protaetiae</name>
    <dbReference type="NCBI Taxonomy" id="2509455"/>
    <lineage>
        <taxon>Bacteria</taxon>
        <taxon>Bacillati</taxon>
        <taxon>Actinomycetota</taxon>
        <taxon>Actinomycetes</taxon>
        <taxon>Micrococcales</taxon>
        <taxon>Microbacteriaceae</taxon>
        <taxon>Agromyces</taxon>
    </lineage>
</organism>
<protein>
    <submittedName>
        <fullName evidence="2">Uncharacterized protein</fullName>
    </submittedName>
</protein>
<dbReference type="KEGG" id="agf:ET445_06550"/>
<evidence type="ECO:0000313" key="3">
    <source>
        <dbReference type="Proteomes" id="UP000291259"/>
    </source>
</evidence>
<feature type="region of interest" description="Disordered" evidence="1">
    <location>
        <begin position="94"/>
        <end position="119"/>
    </location>
</feature>
<dbReference type="EMBL" id="CP035491">
    <property type="protein sequence ID" value="QAY73058.1"/>
    <property type="molecule type" value="Genomic_DNA"/>
</dbReference>
<dbReference type="OrthoDB" id="5124586at2"/>
<accession>A0A4P6FRA0</accession>
<proteinExistence type="predicted"/>
<sequence length="249" mass="25840">MSEPEQPEQPGRERAVAEPVRILDELRRDDAAPPRGGRVALVLAVTGLAIAVGSGAVLAASAAGSIAEVGLAASESQEQDAAAAAVPSVTASPVAAAPAEASEPSPLPTAQPSDPADPVNTALIAQFGTSRFEYADDGTFVPLYDATTDLAAIPRDADQDPSEAANAEEWLSTQGITADCMADKGFDYTFTPFWLATVEYLTTPRPAASPEWREALDGAPDRGLGADYDWSEAGCWGYAVHVMGNDDAH</sequence>
<name>A0A4P6FRA0_9MICO</name>
<evidence type="ECO:0000256" key="1">
    <source>
        <dbReference type="SAM" id="MobiDB-lite"/>
    </source>
</evidence>
<evidence type="ECO:0000313" key="2">
    <source>
        <dbReference type="EMBL" id="QAY73058.1"/>
    </source>
</evidence>
<dbReference type="Proteomes" id="UP000291259">
    <property type="component" value="Chromosome"/>
</dbReference>
<dbReference type="AlphaFoldDB" id="A0A4P6FRA0"/>
<gene>
    <name evidence="2" type="ORF">ET445_06550</name>
</gene>
<feature type="compositionally biased region" description="Low complexity" evidence="1">
    <location>
        <begin position="94"/>
        <end position="110"/>
    </location>
</feature>
<dbReference type="RefSeq" id="WP_129189942.1">
    <property type="nucleotide sequence ID" value="NZ_CP035491.1"/>
</dbReference>